<comment type="function">
    <text evidence="15">Endonuclease that resolves Holliday junction intermediates made during homologous genetic recombination and DNA repair. Exhibits sequence and structure-selective cleavage of four-way DNA junctions, where it introduces symmetrical nicks in two strands of the same polarity at the 5' side of dinucleotides. Corrects the defects in genetic recombination and DNA repair associated with inactivation of ruvAB or ruvC.</text>
</comment>
<evidence type="ECO:0000256" key="3">
    <source>
        <dbReference type="ARBA" id="ARBA00014885"/>
    </source>
</evidence>
<comment type="subunit">
    <text evidence="2">Homodimer.</text>
</comment>
<dbReference type="Pfam" id="PF05866">
    <property type="entry name" value="RusA"/>
    <property type="match status" value="1"/>
</dbReference>
<evidence type="ECO:0000256" key="1">
    <source>
        <dbReference type="ARBA" id="ARBA00001946"/>
    </source>
</evidence>
<evidence type="ECO:0000256" key="12">
    <source>
        <dbReference type="ARBA" id="ARBA00024745"/>
    </source>
</evidence>
<dbReference type="InterPro" id="IPR008822">
    <property type="entry name" value="Endonuclease_RusA-like"/>
</dbReference>
<evidence type="ECO:0000256" key="7">
    <source>
        <dbReference type="ARBA" id="ARBA00022763"/>
    </source>
</evidence>
<protein>
    <recommendedName>
        <fullName evidence="3 15">Crossover junction endodeoxyribonuclease rusA</fullName>
        <ecNumber evidence="14 15">3.1.21.10</ecNumber>
    </recommendedName>
</protein>
<dbReference type="Proteomes" id="UP000190837">
    <property type="component" value="Unassembled WGS sequence"/>
</dbReference>
<name>A0A1C3H4G0_9GAMM</name>
<dbReference type="PIRSF" id="PIRSF001007">
    <property type="entry name" value="RusA"/>
    <property type="match status" value="1"/>
</dbReference>
<comment type="cofactor">
    <cofactor evidence="1">
        <name>Mg(2+)</name>
        <dbReference type="ChEBI" id="CHEBI:18420"/>
    </cofactor>
</comment>
<evidence type="ECO:0000256" key="10">
    <source>
        <dbReference type="ARBA" id="ARBA00023172"/>
    </source>
</evidence>
<reference evidence="17" key="1">
    <citation type="submission" date="2016-04" db="EMBL/GenBank/DDBJ databases">
        <authorList>
            <person name="Tagini F."/>
        </authorList>
    </citation>
    <scope>NUCLEOTIDE SEQUENCE [LARGE SCALE GENOMIC DNA]</scope>
    <source>
        <strain evidence="17">CHUV0807</strain>
    </source>
</reference>
<keyword evidence="4 15" id="KW-0540">Nuclease</keyword>
<keyword evidence="6 15" id="KW-0255">Endonuclease</keyword>
<accession>A0A1C3H4G0</accession>
<keyword evidence="8 15" id="KW-0378">Hydrolase</keyword>
<keyword evidence="7 15" id="KW-0227">DNA damage</keyword>
<evidence type="ECO:0000256" key="6">
    <source>
        <dbReference type="ARBA" id="ARBA00022759"/>
    </source>
</evidence>
<gene>
    <name evidence="16" type="ORF">CHUV0807_1158</name>
</gene>
<dbReference type="GO" id="GO:0006310">
    <property type="term" value="P:DNA recombination"/>
    <property type="evidence" value="ECO:0007669"/>
    <property type="project" value="UniProtKB-KW"/>
</dbReference>
<dbReference type="InterPro" id="IPR036614">
    <property type="entry name" value="RusA-like_sf"/>
</dbReference>
<evidence type="ECO:0000256" key="9">
    <source>
        <dbReference type="ARBA" id="ARBA00022842"/>
    </source>
</evidence>
<dbReference type="GO" id="GO:0000287">
    <property type="term" value="F:magnesium ion binding"/>
    <property type="evidence" value="ECO:0007669"/>
    <property type="project" value="InterPro"/>
</dbReference>
<evidence type="ECO:0000256" key="4">
    <source>
        <dbReference type="ARBA" id="ARBA00022722"/>
    </source>
</evidence>
<dbReference type="AlphaFoldDB" id="A0A1C3H4G0"/>
<comment type="similarity">
    <text evidence="15">Belongs to the rusA family.</text>
</comment>
<evidence type="ECO:0000256" key="13">
    <source>
        <dbReference type="ARBA" id="ARBA00029354"/>
    </source>
</evidence>
<dbReference type="EC" id="3.1.21.10" evidence="14 15"/>
<evidence type="ECO:0000256" key="2">
    <source>
        <dbReference type="ARBA" id="ARBA00011738"/>
    </source>
</evidence>
<evidence type="ECO:0000256" key="5">
    <source>
        <dbReference type="ARBA" id="ARBA00022723"/>
    </source>
</evidence>
<evidence type="ECO:0000313" key="17">
    <source>
        <dbReference type="Proteomes" id="UP000190837"/>
    </source>
</evidence>
<evidence type="ECO:0000256" key="8">
    <source>
        <dbReference type="ARBA" id="ARBA00022801"/>
    </source>
</evidence>
<dbReference type="GO" id="GO:0008821">
    <property type="term" value="F:crossover junction DNA endonuclease activity"/>
    <property type="evidence" value="ECO:0007669"/>
    <property type="project" value="UniProtKB-EC"/>
</dbReference>
<dbReference type="InterPro" id="IPR016281">
    <property type="entry name" value="Endonuclease_RusA"/>
</dbReference>
<dbReference type="RefSeq" id="WP_048716019.1">
    <property type="nucleotide sequence ID" value="NZ_CALFOW010000090.1"/>
</dbReference>
<dbReference type="GO" id="GO:0006281">
    <property type="term" value="P:DNA repair"/>
    <property type="evidence" value="ECO:0007669"/>
    <property type="project" value="UniProtKB-KW"/>
</dbReference>
<evidence type="ECO:0000313" key="16">
    <source>
        <dbReference type="EMBL" id="SAM63769.1"/>
    </source>
</evidence>
<keyword evidence="10" id="KW-0233">DNA recombination</keyword>
<proteinExistence type="inferred from homology"/>
<dbReference type="EMBL" id="FKLO01000043">
    <property type="protein sequence ID" value="SAM63769.1"/>
    <property type="molecule type" value="Genomic_DNA"/>
</dbReference>
<keyword evidence="9" id="KW-0460">Magnesium</keyword>
<dbReference type="SUPFAM" id="SSF103084">
    <property type="entry name" value="Holliday junction resolvase RusA"/>
    <property type="match status" value="1"/>
</dbReference>
<keyword evidence="5" id="KW-0479">Metal-binding</keyword>
<organism evidence="16 17">
    <name type="scientific">Cardiobacterium hominis</name>
    <dbReference type="NCBI Taxonomy" id="2718"/>
    <lineage>
        <taxon>Bacteria</taxon>
        <taxon>Pseudomonadati</taxon>
        <taxon>Pseudomonadota</taxon>
        <taxon>Gammaproteobacteria</taxon>
        <taxon>Cardiobacteriales</taxon>
        <taxon>Cardiobacteriaceae</taxon>
        <taxon>Cardiobacterium</taxon>
    </lineage>
</organism>
<sequence length="116" mass="13054">MSFAITLPMPPSVNHYWRHGRNGTYISAEGKAYRAEVLRRCKSPVVLYPHQRLAVTLTLHANSRRPYDVDNRAKACLDALEKAGVYGNDGQIDRLFVLRGEVRDTAACEVRIEVIG</sequence>
<comment type="function">
    <text evidence="12">Endonuclease that resolves Holliday junction intermediates made during homologous genetic recombination and DNA repair. Exhibits sequence and structure-selective cleavage of four-way DNA junctions, where it introduces symmetrical nicks in two strands of the same polarity at the 5' side of CC dinucleotides. Corrects the defects in genetic recombination and DNA repair associated with inactivation of RuvAB or RuvC.</text>
</comment>
<evidence type="ECO:0000256" key="14">
    <source>
        <dbReference type="ARBA" id="ARBA00029488"/>
    </source>
</evidence>
<evidence type="ECO:0000256" key="15">
    <source>
        <dbReference type="PIRNR" id="PIRNR001007"/>
    </source>
</evidence>
<keyword evidence="11 15" id="KW-0234">DNA repair</keyword>
<comment type="catalytic activity">
    <reaction evidence="13 15">
        <text>Endonucleolytic cleavage at a junction such as a reciprocal single-stranded crossover between two homologous DNA duplexes (Holliday junction).</text>
        <dbReference type="EC" id="3.1.21.10"/>
    </reaction>
</comment>
<evidence type="ECO:0000256" key="11">
    <source>
        <dbReference type="ARBA" id="ARBA00023204"/>
    </source>
</evidence>
<dbReference type="Gene3D" id="3.30.1330.70">
    <property type="entry name" value="Holliday junction resolvase RusA"/>
    <property type="match status" value="1"/>
</dbReference>